<proteinExistence type="predicted"/>
<dbReference type="Proteomes" id="UP001610563">
    <property type="component" value="Unassembled WGS sequence"/>
</dbReference>
<accession>A0ABR4GCW0</accession>
<sequence>MLGKLVGCPGTLKARIVGGGSRVRAPRGRTWSRILHPRLLLFLWRISHLSSSSPVNSDRCTTCIKTSYARWTSGLISEGLHGTM</sequence>
<gene>
    <name evidence="1" type="ORF">BJX66DRAFT_135324</name>
</gene>
<evidence type="ECO:0000313" key="1">
    <source>
        <dbReference type="EMBL" id="KAL2796410.1"/>
    </source>
</evidence>
<comment type="caution">
    <text evidence="1">The sequence shown here is derived from an EMBL/GenBank/DDBJ whole genome shotgun (WGS) entry which is preliminary data.</text>
</comment>
<dbReference type="EMBL" id="JBFTWV010000026">
    <property type="protein sequence ID" value="KAL2796410.1"/>
    <property type="molecule type" value="Genomic_DNA"/>
</dbReference>
<protein>
    <submittedName>
        <fullName evidence="1">Uncharacterized protein</fullName>
    </submittedName>
</protein>
<name>A0ABR4GCW0_9EURO</name>
<organism evidence="1 2">
    <name type="scientific">Aspergillus keveii</name>
    <dbReference type="NCBI Taxonomy" id="714993"/>
    <lineage>
        <taxon>Eukaryota</taxon>
        <taxon>Fungi</taxon>
        <taxon>Dikarya</taxon>
        <taxon>Ascomycota</taxon>
        <taxon>Pezizomycotina</taxon>
        <taxon>Eurotiomycetes</taxon>
        <taxon>Eurotiomycetidae</taxon>
        <taxon>Eurotiales</taxon>
        <taxon>Aspergillaceae</taxon>
        <taxon>Aspergillus</taxon>
        <taxon>Aspergillus subgen. Nidulantes</taxon>
    </lineage>
</organism>
<reference evidence="1 2" key="1">
    <citation type="submission" date="2024-07" db="EMBL/GenBank/DDBJ databases">
        <title>Section-level genome sequencing and comparative genomics of Aspergillus sections Usti and Cavernicolus.</title>
        <authorList>
            <consortium name="Lawrence Berkeley National Laboratory"/>
            <person name="Nybo J.L."/>
            <person name="Vesth T.C."/>
            <person name="Theobald S."/>
            <person name="Frisvad J.C."/>
            <person name="Larsen T.O."/>
            <person name="Kjaerboelling I."/>
            <person name="Rothschild-Mancinelli K."/>
            <person name="Lyhne E.K."/>
            <person name="Kogle M.E."/>
            <person name="Barry K."/>
            <person name="Clum A."/>
            <person name="Na H."/>
            <person name="Ledsgaard L."/>
            <person name="Lin J."/>
            <person name="Lipzen A."/>
            <person name="Kuo A."/>
            <person name="Riley R."/>
            <person name="Mondo S."/>
            <person name="Labutti K."/>
            <person name="Haridas S."/>
            <person name="Pangalinan J."/>
            <person name="Salamov A.A."/>
            <person name="Simmons B.A."/>
            <person name="Magnuson J.K."/>
            <person name="Chen J."/>
            <person name="Drula E."/>
            <person name="Henrissat B."/>
            <person name="Wiebenga A."/>
            <person name="Lubbers R.J."/>
            <person name="Gomes A.C."/>
            <person name="Makela M.R."/>
            <person name="Stajich J."/>
            <person name="Grigoriev I.V."/>
            <person name="Mortensen U.H."/>
            <person name="De Vries R.P."/>
            <person name="Baker S.E."/>
            <person name="Andersen M.R."/>
        </authorList>
    </citation>
    <scope>NUCLEOTIDE SEQUENCE [LARGE SCALE GENOMIC DNA]</scope>
    <source>
        <strain evidence="1 2">CBS 209.92</strain>
    </source>
</reference>
<keyword evidence="2" id="KW-1185">Reference proteome</keyword>
<evidence type="ECO:0000313" key="2">
    <source>
        <dbReference type="Proteomes" id="UP001610563"/>
    </source>
</evidence>